<dbReference type="Gene3D" id="1.10.12.10">
    <property type="entry name" value="Lyase 2-enoyl-coa Hydratase, Chain A, domain 2"/>
    <property type="match status" value="1"/>
</dbReference>
<keyword evidence="6" id="KW-1185">Reference proteome</keyword>
<dbReference type="InterPro" id="IPR014748">
    <property type="entry name" value="Enoyl-CoA_hydra_C"/>
</dbReference>
<gene>
    <name evidence="5" type="ORF">GCM10007094_06620</name>
</gene>
<dbReference type="RefSeq" id="WP_189435316.1">
    <property type="nucleotide sequence ID" value="NZ_BMXE01000001.1"/>
</dbReference>
<organism evidence="5 6">
    <name type="scientific">Pseudovibrio japonicus</name>
    <dbReference type="NCBI Taxonomy" id="366534"/>
    <lineage>
        <taxon>Bacteria</taxon>
        <taxon>Pseudomonadati</taxon>
        <taxon>Pseudomonadota</taxon>
        <taxon>Alphaproteobacteria</taxon>
        <taxon>Hyphomicrobiales</taxon>
        <taxon>Stappiaceae</taxon>
        <taxon>Pseudovibrio</taxon>
    </lineage>
</organism>
<evidence type="ECO:0000256" key="2">
    <source>
        <dbReference type="ARBA" id="ARBA00005254"/>
    </source>
</evidence>
<dbReference type="Pfam" id="PF00378">
    <property type="entry name" value="ECH_1"/>
    <property type="match status" value="1"/>
</dbReference>
<comment type="similarity">
    <text evidence="2">Belongs to the enoyl-CoA hydratase/isomerase family.</text>
</comment>
<name>A0ABQ3E0N0_9HYPH</name>
<dbReference type="CDD" id="cd06558">
    <property type="entry name" value="crotonase-like"/>
    <property type="match status" value="1"/>
</dbReference>
<dbReference type="PANTHER" id="PTHR43684">
    <property type="match status" value="1"/>
</dbReference>
<dbReference type="NCBIfam" id="NF004681">
    <property type="entry name" value="PRK06023.1"/>
    <property type="match status" value="1"/>
</dbReference>
<dbReference type="EMBL" id="BMXE01000001">
    <property type="protein sequence ID" value="GHB21222.1"/>
    <property type="molecule type" value="Genomic_DNA"/>
</dbReference>
<dbReference type="InterPro" id="IPR029045">
    <property type="entry name" value="ClpP/crotonase-like_dom_sf"/>
</dbReference>
<dbReference type="InterPro" id="IPR001753">
    <property type="entry name" value="Enoyl-CoA_hydra/iso"/>
</dbReference>
<keyword evidence="3" id="KW-0576">Peroxisome</keyword>
<evidence type="ECO:0000256" key="3">
    <source>
        <dbReference type="ARBA" id="ARBA00023140"/>
    </source>
</evidence>
<keyword evidence="4" id="KW-0413">Isomerase</keyword>
<reference evidence="6" key="1">
    <citation type="journal article" date="2019" name="Int. J. Syst. Evol. Microbiol.">
        <title>The Global Catalogue of Microorganisms (GCM) 10K type strain sequencing project: providing services to taxonomists for standard genome sequencing and annotation.</title>
        <authorList>
            <consortium name="The Broad Institute Genomics Platform"/>
            <consortium name="The Broad Institute Genome Sequencing Center for Infectious Disease"/>
            <person name="Wu L."/>
            <person name="Ma J."/>
        </authorList>
    </citation>
    <scope>NUCLEOTIDE SEQUENCE [LARGE SCALE GENOMIC DNA]</scope>
    <source>
        <strain evidence="6">KCTC 12861</strain>
    </source>
</reference>
<evidence type="ECO:0000256" key="4">
    <source>
        <dbReference type="ARBA" id="ARBA00023235"/>
    </source>
</evidence>
<protein>
    <submittedName>
        <fullName evidence="5">Enoyl-CoA hydratase</fullName>
    </submittedName>
</protein>
<dbReference type="Gene3D" id="3.90.226.10">
    <property type="entry name" value="2-enoyl-CoA Hydratase, Chain A, domain 1"/>
    <property type="match status" value="1"/>
</dbReference>
<evidence type="ECO:0000313" key="6">
    <source>
        <dbReference type="Proteomes" id="UP000637980"/>
    </source>
</evidence>
<proteinExistence type="inferred from homology"/>
<accession>A0ABQ3E0N0</accession>
<dbReference type="SUPFAM" id="SSF52096">
    <property type="entry name" value="ClpP/crotonase"/>
    <property type="match status" value="1"/>
</dbReference>
<dbReference type="Proteomes" id="UP000637980">
    <property type="component" value="Unassembled WGS sequence"/>
</dbReference>
<dbReference type="InterPro" id="IPR051053">
    <property type="entry name" value="ECH/Chromodomain_protein"/>
</dbReference>
<sequence>MISIERDGAVQIIRMDRVEKKNALTQAMYMGLAEALQTEDESIRCNVVLGHPGVFTAGNDIADFLQAAMSKDGLEAGAVGKFLGALHQPTKPVIAGVDGPAIGVGVTMLFHFEMVFATENALFKTPFTDLGIIPEAGSTMIGPEIMGYHKAFELLALGEPYTAQMAKEAGFVNHVVAPEELEARTLEMAHKVASKPQNALRISRELMRGKREELDKRIYEEIGLFGQLLKSDEAREAFMKFMSKA</sequence>
<comment type="caution">
    <text evidence="5">The sequence shown here is derived from an EMBL/GenBank/DDBJ whole genome shotgun (WGS) entry which is preliminary data.</text>
</comment>
<evidence type="ECO:0000313" key="5">
    <source>
        <dbReference type="EMBL" id="GHB21222.1"/>
    </source>
</evidence>
<comment type="subcellular location">
    <subcellularLocation>
        <location evidence="1">Peroxisome</location>
    </subcellularLocation>
</comment>
<dbReference type="PANTHER" id="PTHR43684:SF1">
    <property type="entry name" value="ENOYL-COA DELTA ISOMERASE 2"/>
    <property type="match status" value="1"/>
</dbReference>
<evidence type="ECO:0000256" key="1">
    <source>
        <dbReference type="ARBA" id="ARBA00004275"/>
    </source>
</evidence>